<gene>
    <name evidence="1" type="ORF">BUE93_21660</name>
</gene>
<evidence type="ECO:0000313" key="2">
    <source>
        <dbReference type="Proteomes" id="UP000239469"/>
    </source>
</evidence>
<protein>
    <submittedName>
        <fullName evidence="1">Uncharacterized protein</fullName>
    </submittedName>
</protein>
<sequence>MLRILVKVAMRQALAVQPGQPFRLIGFGGAAAALIEAAAPAFLDHGFAEQVELHADQVIPFGGQIQPAFRFHAPPHDGPAQTACRILNFGTGLRGYPQQPAGAATSATLS</sequence>
<dbReference type="EMBL" id="MTBD01000109">
    <property type="protein sequence ID" value="PRP68570.1"/>
    <property type="molecule type" value="Genomic_DNA"/>
</dbReference>
<evidence type="ECO:0000313" key="1">
    <source>
        <dbReference type="EMBL" id="PRP68570.1"/>
    </source>
</evidence>
<dbReference type="Proteomes" id="UP000239469">
    <property type="component" value="Unassembled WGS sequence"/>
</dbReference>
<proteinExistence type="predicted"/>
<organism evidence="1 2">
    <name type="scientific">Chromobacterium amazonense</name>
    <dbReference type="NCBI Taxonomy" id="1382803"/>
    <lineage>
        <taxon>Bacteria</taxon>
        <taxon>Pseudomonadati</taxon>
        <taxon>Pseudomonadota</taxon>
        <taxon>Betaproteobacteria</taxon>
        <taxon>Neisseriales</taxon>
        <taxon>Chromobacteriaceae</taxon>
        <taxon>Chromobacterium</taxon>
    </lineage>
</organism>
<dbReference type="AlphaFoldDB" id="A0A2S9WYM3"/>
<name>A0A2S9WYM3_9NEIS</name>
<reference evidence="1 2" key="1">
    <citation type="submission" date="2017-01" db="EMBL/GenBank/DDBJ databases">
        <title>New insights into the genetic diversity of Chromobacterium isolated from tropical freshwater lake.</title>
        <authorList>
            <person name="Santos A.B."/>
            <person name="Nascimento A.M."/>
            <person name="Da Silva P.C."/>
        </authorList>
    </citation>
    <scope>NUCLEOTIDE SEQUENCE [LARGE SCALE GENOMIC DNA]</scope>
    <source>
        <strain evidence="1 2">56AF</strain>
    </source>
</reference>
<accession>A0A2S9WYM3</accession>
<comment type="caution">
    <text evidence="1">The sequence shown here is derived from an EMBL/GenBank/DDBJ whole genome shotgun (WGS) entry which is preliminary data.</text>
</comment>